<sequence>MDLEEYWQENKRFLAQVGIGLVVFLVGLGVIGATVGDAKRAADSDVAVAERKLKQPYYGANERSLAQEDHDALVASIEALRSQVAFVPRPEFRSADASDLDTNHYLDVASRVRAELMPLASRRNVDLEPTLGLPEQSPTRADEIERYLDALDVIERVVRAAIEVRVAKVDSIKVRLDPGLRGRKGTGTIERSRIAFEIHGDDLALQRLIASTQEAAPQSLVLDEVIMRRSRQDPELVVLELGVLIARVNARITDDEEDSL</sequence>
<keyword evidence="1" id="KW-1133">Transmembrane helix</keyword>
<dbReference type="RefSeq" id="WP_145184394.1">
    <property type="nucleotide sequence ID" value="NZ_CP036290.1"/>
</dbReference>
<gene>
    <name evidence="2" type="ORF">Pla163_09840</name>
</gene>
<dbReference type="OrthoDB" id="283811at2"/>
<evidence type="ECO:0000313" key="3">
    <source>
        <dbReference type="Proteomes" id="UP000319342"/>
    </source>
</evidence>
<accession>A0A518CXC3</accession>
<proteinExistence type="predicted"/>
<organism evidence="2 3">
    <name type="scientific">Rohdeia mirabilis</name>
    <dbReference type="NCBI Taxonomy" id="2528008"/>
    <lineage>
        <taxon>Bacteria</taxon>
        <taxon>Pseudomonadati</taxon>
        <taxon>Planctomycetota</taxon>
        <taxon>Planctomycetia</taxon>
        <taxon>Planctomycetia incertae sedis</taxon>
        <taxon>Rohdeia</taxon>
    </lineage>
</organism>
<keyword evidence="1" id="KW-0472">Membrane</keyword>
<dbReference type="AlphaFoldDB" id="A0A518CXC3"/>
<keyword evidence="1" id="KW-0812">Transmembrane</keyword>
<reference evidence="2 3" key="1">
    <citation type="submission" date="2019-02" db="EMBL/GenBank/DDBJ databases">
        <title>Deep-cultivation of Planctomycetes and their phenomic and genomic characterization uncovers novel biology.</title>
        <authorList>
            <person name="Wiegand S."/>
            <person name="Jogler M."/>
            <person name="Boedeker C."/>
            <person name="Pinto D."/>
            <person name="Vollmers J."/>
            <person name="Rivas-Marin E."/>
            <person name="Kohn T."/>
            <person name="Peeters S.H."/>
            <person name="Heuer A."/>
            <person name="Rast P."/>
            <person name="Oberbeckmann S."/>
            <person name="Bunk B."/>
            <person name="Jeske O."/>
            <person name="Meyerdierks A."/>
            <person name="Storesund J.E."/>
            <person name="Kallscheuer N."/>
            <person name="Luecker S."/>
            <person name="Lage O.M."/>
            <person name="Pohl T."/>
            <person name="Merkel B.J."/>
            <person name="Hornburger P."/>
            <person name="Mueller R.-W."/>
            <person name="Bruemmer F."/>
            <person name="Labrenz M."/>
            <person name="Spormann A.M."/>
            <person name="Op den Camp H."/>
            <person name="Overmann J."/>
            <person name="Amann R."/>
            <person name="Jetten M.S.M."/>
            <person name="Mascher T."/>
            <person name="Medema M.H."/>
            <person name="Devos D.P."/>
            <person name="Kaster A.-K."/>
            <person name="Ovreas L."/>
            <person name="Rohde M."/>
            <person name="Galperin M.Y."/>
            <person name="Jogler C."/>
        </authorList>
    </citation>
    <scope>NUCLEOTIDE SEQUENCE [LARGE SCALE GENOMIC DNA]</scope>
    <source>
        <strain evidence="2 3">Pla163</strain>
    </source>
</reference>
<keyword evidence="3" id="KW-1185">Reference proteome</keyword>
<evidence type="ECO:0000256" key="1">
    <source>
        <dbReference type="SAM" id="Phobius"/>
    </source>
</evidence>
<dbReference type="Proteomes" id="UP000319342">
    <property type="component" value="Chromosome"/>
</dbReference>
<protein>
    <submittedName>
        <fullName evidence="2">Uncharacterized protein</fullName>
    </submittedName>
</protein>
<feature type="transmembrane region" description="Helical" evidence="1">
    <location>
        <begin position="13"/>
        <end position="35"/>
    </location>
</feature>
<dbReference type="EMBL" id="CP036290">
    <property type="protein sequence ID" value="QDU83883.1"/>
    <property type="molecule type" value="Genomic_DNA"/>
</dbReference>
<evidence type="ECO:0000313" key="2">
    <source>
        <dbReference type="EMBL" id="QDU83883.1"/>
    </source>
</evidence>
<name>A0A518CXC3_9BACT</name>